<dbReference type="RefSeq" id="WP_198568961.1">
    <property type="nucleotide sequence ID" value="NZ_CP066167.1"/>
</dbReference>
<dbReference type="Gene3D" id="1.10.260.40">
    <property type="entry name" value="lambda repressor-like DNA-binding domains"/>
    <property type="match status" value="1"/>
</dbReference>
<dbReference type="Proteomes" id="UP000596063">
    <property type="component" value="Chromosome"/>
</dbReference>
<evidence type="ECO:0000259" key="1">
    <source>
        <dbReference type="PROSITE" id="PS50943"/>
    </source>
</evidence>
<accession>A0A7T4QZ37</accession>
<dbReference type="Pfam" id="PF12844">
    <property type="entry name" value="HTH_19"/>
    <property type="match status" value="1"/>
</dbReference>
<keyword evidence="3" id="KW-1185">Reference proteome</keyword>
<reference evidence="2 3" key="1">
    <citation type="submission" date="2020-12" db="EMBL/GenBank/DDBJ databases">
        <authorList>
            <person name="Shan Y."/>
        </authorList>
    </citation>
    <scope>NUCLEOTIDE SEQUENCE [LARGE SCALE GENOMIC DNA]</scope>
    <source>
        <strain evidence="3">csc3.9</strain>
    </source>
</reference>
<dbReference type="GO" id="GO:0003677">
    <property type="term" value="F:DNA binding"/>
    <property type="evidence" value="ECO:0007669"/>
    <property type="project" value="InterPro"/>
</dbReference>
<feature type="domain" description="HTH cro/C1-type" evidence="1">
    <location>
        <begin position="21"/>
        <end position="65"/>
    </location>
</feature>
<dbReference type="CDD" id="cd00093">
    <property type="entry name" value="HTH_XRE"/>
    <property type="match status" value="1"/>
</dbReference>
<dbReference type="InterPro" id="IPR010982">
    <property type="entry name" value="Lambda_DNA-bd_dom_sf"/>
</dbReference>
<evidence type="ECO:0000313" key="2">
    <source>
        <dbReference type="EMBL" id="QQD17460.1"/>
    </source>
</evidence>
<protein>
    <submittedName>
        <fullName evidence="2">Helix-turn-helix transcriptional regulator</fullName>
    </submittedName>
</protein>
<name>A0A7T4QZ37_9GAMM</name>
<dbReference type="AlphaFoldDB" id="A0A7T4QZ37"/>
<sequence>MTDQIQVGARISAIRGQSMQTQKSFSDSVGISLRALQNYEKGDRKIPADLLITICRTYDVDPYWVMEGPGTIPRKSRVGSIDTDILVKSEKLIRKLLKTTGQQIEERQRIELVAEAYQNYLNELMPREGAPASSSDGREVM</sequence>
<dbReference type="PROSITE" id="PS50943">
    <property type="entry name" value="HTH_CROC1"/>
    <property type="match status" value="1"/>
</dbReference>
<dbReference type="SMART" id="SM00530">
    <property type="entry name" value="HTH_XRE"/>
    <property type="match status" value="1"/>
</dbReference>
<dbReference type="KEGG" id="snan:I6N98_13965"/>
<proteinExistence type="predicted"/>
<dbReference type="SUPFAM" id="SSF47413">
    <property type="entry name" value="lambda repressor-like DNA-binding domains"/>
    <property type="match status" value="1"/>
</dbReference>
<dbReference type="EMBL" id="CP066167">
    <property type="protein sequence ID" value="QQD17460.1"/>
    <property type="molecule type" value="Genomic_DNA"/>
</dbReference>
<evidence type="ECO:0000313" key="3">
    <source>
        <dbReference type="Proteomes" id="UP000596063"/>
    </source>
</evidence>
<dbReference type="InterPro" id="IPR001387">
    <property type="entry name" value="Cro/C1-type_HTH"/>
</dbReference>
<organism evidence="2 3">
    <name type="scientific">Spongiibacter nanhainus</name>
    <dbReference type="NCBI Taxonomy" id="2794344"/>
    <lineage>
        <taxon>Bacteria</taxon>
        <taxon>Pseudomonadati</taxon>
        <taxon>Pseudomonadota</taxon>
        <taxon>Gammaproteobacteria</taxon>
        <taxon>Cellvibrionales</taxon>
        <taxon>Spongiibacteraceae</taxon>
        <taxon>Spongiibacter</taxon>
    </lineage>
</organism>
<gene>
    <name evidence="2" type="ORF">I6N98_13965</name>
</gene>